<organism evidence="2 3">
    <name type="scientific">Aliidongia dinghuensis</name>
    <dbReference type="NCBI Taxonomy" id="1867774"/>
    <lineage>
        <taxon>Bacteria</taxon>
        <taxon>Pseudomonadati</taxon>
        <taxon>Pseudomonadota</taxon>
        <taxon>Alphaproteobacteria</taxon>
        <taxon>Rhodospirillales</taxon>
        <taxon>Dongiaceae</taxon>
        <taxon>Aliidongia</taxon>
    </lineage>
</organism>
<name>A0A8J3E2R5_9PROT</name>
<reference evidence="2" key="2">
    <citation type="submission" date="2020-09" db="EMBL/GenBank/DDBJ databases">
        <authorList>
            <person name="Sun Q."/>
            <person name="Zhou Y."/>
        </authorList>
    </citation>
    <scope>NUCLEOTIDE SEQUENCE</scope>
    <source>
        <strain evidence="2">CGMCC 1.15725</strain>
    </source>
</reference>
<protein>
    <submittedName>
        <fullName evidence="2">Uncharacterized protein</fullName>
    </submittedName>
</protein>
<proteinExistence type="predicted"/>
<dbReference type="RefSeq" id="WP_189044871.1">
    <property type="nucleotide sequence ID" value="NZ_BMJQ01000004.1"/>
</dbReference>
<evidence type="ECO:0000313" key="3">
    <source>
        <dbReference type="Proteomes" id="UP000646365"/>
    </source>
</evidence>
<accession>A0A8J3E2R5</accession>
<gene>
    <name evidence="2" type="ORF">GCM10011611_18470</name>
</gene>
<dbReference type="EMBL" id="BMJQ01000004">
    <property type="protein sequence ID" value="GGF13068.1"/>
    <property type="molecule type" value="Genomic_DNA"/>
</dbReference>
<keyword evidence="3" id="KW-1185">Reference proteome</keyword>
<evidence type="ECO:0000256" key="1">
    <source>
        <dbReference type="SAM" id="Coils"/>
    </source>
</evidence>
<dbReference type="Proteomes" id="UP000646365">
    <property type="component" value="Unassembled WGS sequence"/>
</dbReference>
<dbReference type="AlphaFoldDB" id="A0A8J3E2R5"/>
<reference evidence="2" key="1">
    <citation type="journal article" date="2014" name="Int. J. Syst. Evol. Microbiol.">
        <title>Complete genome sequence of Corynebacterium casei LMG S-19264T (=DSM 44701T), isolated from a smear-ripened cheese.</title>
        <authorList>
            <consortium name="US DOE Joint Genome Institute (JGI-PGF)"/>
            <person name="Walter F."/>
            <person name="Albersmeier A."/>
            <person name="Kalinowski J."/>
            <person name="Ruckert C."/>
        </authorList>
    </citation>
    <scope>NUCLEOTIDE SEQUENCE</scope>
    <source>
        <strain evidence="2">CGMCC 1.15725</strain>
    </source>
</reference>
<comment type="caution">
    <text evidence="2">The sequence shown here is derived from an EMBL/GenBank/DDBJ whole genome shotgun (WGS) entry which is preliminary data.</text>
</comment>
<evidence type="ECO:0000313" key="2">
    <source>
        <dbReference type="EMBL" id="GGF13068.1"/>
    </source>
</evidence>
<feature type="coiled-coil region" evidence="1">
    <location>
        <begin position="50"/>
        <end position="84"/>
    </location>
</feature>
<sequence>MSILLIAILTFSVLGIVACLALRGPLIRAAEERHGLTDSKKAVTDARKARVEAKGKVGELEVRKRELSDKLAAAESEAKKLDKQLKTVPQMVYTLVFELGGSDTAMPTFEFIVSRTRRSEPGDAKGPERELWSRPRIVRARSRNLQTAIAAALARFPTADGFTIRPAERVGTKTL</sequence>
<keyword evidence="1" id="KW-0175">Coiled coil</keyword>